<feature type="region of interest" description="Disordered" evidence="1">
    <location>
        <begin position="80"/>
        <end position="100"/>
    </location>
</feature>
<accession>A0AAD3CZN0</accession>
<proteinExistence type="predicted"/>
<feature type="domain" description="EGF-like" evidence="3">
    <location>
        <begin position="236"/>
        <end position="247"/>
    </location>
</feature>
<organism evidence="4 5">
    <name type="scientific">Chaetoceros tenuissimus</name>
    <dbReference type="NCBI Taxonomy" id="426638"/>
    <lineage>
        <taxon>Eukaryota</taxon>
        <taxon>Sar</taxon>
        <taxon>Stramenopiles</taxon>
        <taxon>Ochrophyta</taxon>
        <taxon>Bacillariophyta</taxon>
        <taxon>Coscinodiscophyceae</taxon>
        <taxon>Chaetocerotophycidae</taxon>
        <taxon>Chaetocerotales</taxon>
        <taxon>Chaetocerotaceae</taxon>
        <taxon>Chaetoceros</taxon>
    </lineage>
</organism>
<dbReference type="InterPro" id="IPR023296">
    <property type="entry name" value="Glyco_hydro_beta-prop_sf"/>
</dbReference>
<gene>
    <name evidence="4" type="ORF">CTEN210_11413</name>
</gene>
<dbReference type="Gene3D" id="2.115.10.20">
    <property type="entry name" value="Glycosyl hydrolase domain, family 43"/>
    <property type="match status" value="1"/>
</dbReference>
<evidence type="ECO:0000313" key="4">
    <source>
        <dbReference type="EMBL" id="GFH54937.1"/>
    </source>
</evidence>
<keyword evidence="2" id="KW-0472">Membrane</keyword>
<name>A0AAD3CZN0_9STRA</name>
<dbReference type="InterPro" id="IPR000742">
    <property type="entry name" value="EGF"/>
</dbReference>
<dbReference type="EMBL" id="BLLK01000047">
    <property type="protein sequence ID" value="GFH54937.1"/>
    <property type="molecule type" value="Genomic_DNA"/>
</dbReference>
<sequence>MPGTYSSTRRSKLYDDLYDDVEEPYPYNRRKGYGSRRYSSSSSNSTQIYMFIVFFIVVLSFGLSPELVIKLSKKSIVTKSKEIEKKQDTEEKEEAKPEEPKVWMPCESSDLILERHDFENRHGDICRMKNNSYKCPVDCRDTGGNAPFCANKDGGPCRVKDPSEPKEFRCDLGGICILSVHTEQERKAAKYKDSTCDNKCGNARSGQLTEWKINGGTCRNDFDCSLAGVCTQDGTCLCDAWASGIDCSFLNFQKVDKSRLGYLHPHISSWGGSIVKSKKFNLYHMFTSEILCKDDPSRKERCGLNAWETHSRIAETVAENIDGPYQRIKTVFPAEHHNPSIHISPRTGDWHLFSISGSTIERTISTDEGDTWSSPITISPRQNPGPLLQEDGSTLLYYRADGLPLPEPTCSDEGISIQYCPSETGPCEPPQDIPLFSHTGEDPSVFRDHRGNFHMLFNAHPFKCQPKLNQGAHAWSLDGIHWSTRVGAFDTTVHFTDGSNMKCERRERPQMVLDDDGKPLALISAVTGCPQSLGDKNGDGKHYRGADDCFTLIQKMGSVETSMYNNDNII</sequence>
<feature type="transmembrane region" description="Helical" evidence="2">
    <location>
        <begin position="48"/>
        <end position="69"/>
    </location>
</feature>
<keyword evidence="2" id="KW-0812">Transmembrane</keyword>
<keyword evidence="5" id="KW-1185">Reference proteome</keyword>
<dbReference type="PROSITE" id="PS00022">
    <property type="entry name" value="EGF_1"/>
    <property type="match status" value="1"/>
</dbReference>
<evidence type="ECO:0000259" key="3">
    <source>
        <dbReference type="PROSITE" id="PS00022"/>
    </source>
</evidence>
<dbReference type="CDD" id="cd08994">
    <property type="entry name" value="GH43_62_32_68_117_130-like"/>
    <property type="match status" value="1"/>
</dbReference>
<evidence type="ECO:0000313" key="5">
    <source>
        <dbReference type="Proteomes" id="UP001054902"/>
    </source>
</evidence>
<dbReference type="AlphaFoldDB" id="A0AAD3CZN0"/>
<reference evidence="4 5" key="1">
    <citation type="journal article" date="2021" name="Sci. Rep.">
        <title>The genome of the diatom Chaetoceros tenuissimus carries an ancient integrated fragment of an extant virus.</title>
        <authorList>
            <person name="Hongo Y."/>
            <person name="Kimura K."/>
            <person name="Takaki Y."/>
            <person name="Yoshida Y."/>
            <person name="Baba S."/>
            <person name="Kobayashi G."/>
            <person name="Nagasaki K."/>
            <person name="Hano T."/>
            <person name="Tomaru Y."/>
        </authorList>
    </citation>
    <scope>NUCLEOTIDE SEQUENCE [LARGE SCALE GENOMIC DNA]</scope>
    <source>
        <strain evidence="4 5">NIES-3715</strain>
    </source>
</reference>
<dbReference type="Proteomes" id="UP001054902">
    <property type="component" value="Unassembled WGS sequence"/>
</dbReference>
<evidence type="ECO:0000256" key="1">
    <source>
        <dbReference type="SAM" id="MobiDB-lite"/>
    </source>
</evidence>
<evidence type="ECO:0000256" key="2">
    <source>
        <dbReference type="SAM" id="Phobius"/>
    </source>
</evidence>
<dbReference type="SUPFAM" id="SSF75005">
    <property type="entry name" value="Arabinanase/levansucrase/invertase"/>
    <property type="match status" value="1"/>
</dbReference>
<keyword evidence="2" id="KW-1133">Transmembrane helix</keyword>
<protein>
    <recommendedName>
        <fullName evidence="3">EGF-like domain-containing protein</fullName>
    </recommendedName>
</protein>
<comment type="caution">
    <text evidence="4">The sequence shown here is derived from an EMBL/GenBank/DDBJ whole genome shotgun (WGS) entry which is preliminary data.</text>
</comment>